<evidence type="ECO:0000256" key="5">
    <source>
        <dbReference type="ARBA" id="ARBA00022737"/>
    </source>
</evidence>
<dbReference type="InterPro" id="IPR015856">
    <property type="entry name" value="ABC_transpr_CbiO/EcfA_su"/>
</dbReference>
<dbReference type="EMBL" id="AZEY01000023">
    <property type="protein sequence ID" value="KRL68608.1"/>
    <property type="molecule type" value="Genomic_DNA"/>
</dbReference>
<proteinExistence type="inferred from homology"/>
<dbReference type="SUPFAM" id="SSF52540">
    <property type="entry name" value="P-loop containing nucleoside triphosphate hydrolases"/>
    <property type="match status" value="2"/>
</dbReference>
<dbReference type="FunFam" id="3.40.50.300:FF:001422">
    <property type="entry name" value="Cobalt ABC transporter ATP-binding protein"/>
    <property type="match status" value="1"/>
</dbReference>
<evidence type="ECO:0000256" key="1">
    <source>
        <dbReference type="ARBA" id="ARBA00004202"/>
    </source>
</evidence>
<dbReference type="SMART" id="SM00382">
    <property type="entry name" value="AAA"/>
    <property type="match status" value="2"/>
</dbReference>
<dbReference type="PROSITE" id="PS50893">
    <property type="entry name" value="ABC_TRANSPORTER_2"/>
    <property type="match status" value="2"/>
</dbReference>
<dbReference type="GO" id="GO:0005524">
    <property type="term" value="F:ATP binding"/>
    <property type="evidence" value="ECO:0007669"/>
    <property type="project" value="UniProtKB-KW"/>
</dbReference>
<name>A0A0R1SHJ1_9LACO</name>
<evidence type="ECO:0000256" key="9">
    <source>
        <dbReference type="ARBA" id="ARBA00023136"/>
    </source>
</evidence>
<dbReference type="InterPro" id="IPR017871">
    <property type="entry name" value="ABC_transporter-like_CS"/>
</dbReference>
<dbReference type="InterPro" id="IPR027417">
    <property type="entry name" value="P-loop_NTPase"/>
</dbReference>
<dbReference type="AlphaFoldDB" id="A0A0R1SHJ1"/>
<dbReference type="Pfam" id="PF12558">
    <property type="entry name" value="DUF3744"/>
    <property type="match status" value="1"/>
</dbReference>
<accession>A0A0R1SHJ1</accession>
<feature type="domain" description="ABC transporter" evidence="11">
    <location>
        <begin position="8"/>
        <end position="249"/>
    </location>
</feature>
<evidence type="ECO:0000256" key="8">
    <source>
        <dbReference type="ARBA" id="ARBA00022967"/>
    </source>
</evidence>
<dbReference type="InterPro" id="IPR003439">
    <property type="entry name" value="ABC_transporter-like_ATP-bd"/>
</dbReference>
<keyword evidence="9" id="KW-0472">Membrane</keyword>
<evidence type="ECO:0000256" key="6">
    <source>
        <dbReference type="ARBA" id="ARBA00022741"/>
    </source>
</evidence>
<evidence type="ECO:0000256" key="3">
    <source>
        <dbReference type="ARBA" id="ARBA00022448"/>
    </source>
</evidence>
<evidence type="ECO:0000256" key="4">
    <source>
        <dbReference type="ARBA" id="ARBA00022475"/>
    </source>
</evidence>
<gene>
    <name evidence="12" type="ORF">FC85_GL002426</name>
</gene>
<evidence type="ECO:0000256" key="10">
    <source>
        <dbReference type="ARBA" id="ARBA00025157"/>
    </source>
</evidence>
<evidence type="ECO:0000256" key="2">
    <source>
        <dbReference type="ARBA" id="ARBA00005417"/>
    </source>
</evidence>
<keyword evidence="6" id="KW-0547">Nucleotide-binding</keyword>
<dbReference type="Gene3D" id="3.40.50.300">
    <property type="entry name" value="P-loop containing nucleotide triphosphate hydrolases"/>
    <property type="match status" value="2"/>
</dbReference>
<protein>
    <submittedName>
        <fullName evidence="12">ABC transporter ATP-binding protein</fullName>
    </submittedName>
</protein>
<keyword evidence="4" id="KW-1003">Cell membrane</keyword>
<dbReference type="PATRIC" id="fig|1423739.3.peg.2522"/>
<dbReference type="InterPro" id="IPR022216">
    <property type="entry name" value="ABC_Co_transporter"/>
</dbReference>
<reference evidence="12 13" key="1">
    <citation type="journal article" date="2015" name="Genome Announc.">
        <title>Expanding the biotechnology potential of lactobacilli through comparative genomics of 213 strains and associated genera.</title>
        <authorList>
            <person name="Sun Z."/>
            <person name="Harris H.M."/>
            <person name="McCann A."/>
            <person name="Guo C."/>
            <person name="Argimon S."/>
            <person name="Zhang W."/>
            <person name="Yang X."/>
            <person name="Jeffery I.B."/>
            <person name="Cooney J.C."/>
            <person name="Kagawa T.F."/>
            <person name="Liu W."/>
            <person name="Song Y."/>
            <person name="Salvetti E."/>
            <person name="Wrobel A."/>
            <person name="Rasinkangas P."/>
            <person name="Parkhill J."/>
            <person name="Rea M.C."/>
            <person name="O'Sullivan O."/>
            <person name="Ritari J."/>
            <person name="Douillard F.P."/>
            <person name="Paul Ross R."/>
            <person name="Yang R."/>
            <person name="Briner A.E."/>
            <person name="Felis G.E."/>
            <person name="de Vos W.M."/>
            <person name="Barrangou R."/>
            <person name="Klaenhammer T.R."/>
            <person name="Caufield P.W."/>
            <person name="Cui Y."/>
            <person name="Zhang H."/>
            <person name="O'Toole P.W."/>
        </authorList>
    </citation>
    <scope>NUCLEOTIDE SEQUENCE [LARGE SCALE GENOMIC DNA]</scope>
    <source>
        <strain evidence="12 13">DSM 14421</strain>
    </source>
</reference>
<evidence type="ECO:0000313" key="12">
    <source>
        <dbReference type="EMBL" id="KRL68608.1"/>
    </source>
</evidence>
<evidence type="ECO:0000259" key="11">
    <source>
        <dbReference type="PROSITE" id="PS50893"/>
    </source>
</evidence>
<keyword evidence="5" id="KW-0677">Repeat</keyword>
<comment type="function">
    <text evidence="10">Probably part of an ABC transporter complex. Responsible for energy coupling to the transport system.</text>
</comment>
<comment type="caution">
    <text evidence="12">The sequence shown here is derived from an EMBL/GenBank/DDBJ whole genome shotgun (WGS) entry which is preliminary data.</text>
</comment>
<dbReference type="InterPro" id="IPR050095">
    <property type="entry name" value="ECF_ABC_transporter_ATP-bd"/>
</dbReference>
<organism evidence="12 13">
    <name type="scientific">Lentilactobacillus diolivorans DSM 14421</name>
    <dbReference type="NCBI Taxonomy" id="1423739"/>
    <lineage>
        <taxon>Bacteria</taxon>
        <taxon>Bacillati</taxon>
        <taxon>Bacillota</taxon>
        <taxon>Bacilli</taxon>
        <taxon>Lactobacillales</taxon>
        <taxon>Lactobacillaceae</taxon>
        <taxon>Lentilactobacillus</taxon>
    </lineage>
</organism>
<dbReference type="NCBIfam" id="NF010167">
    <property type="entry name" value="PRK13648.1"/>
    <property type="match status" value="2"/>
</dbReference>
<comment type="subcellular location">
    <subcellularLocation>
        <location evidence="1">Cell membrane</location>
        <topology evidence="1">Peripheral membrane protein</topology>
    </subcellularLocation>
</comment>
<keyword evidence="3" id="KW-0813">Transport</keyword>
<dbReference type="Pfam" id="PF00005">
    <property type="entry name" value="ABC_tran"/>
    <property type="match status" value="2"/>
</dbReference>
<evidence type="ECO:0000256" key="7">
    <source>
        <dbReference type="ARBA" id="ARBA00022840"/>
    </source>
</evidence>
<dbReference type="InterPro" id="IPR003593">
    <property type="entry name" value="AAA+_ATPase"/>
</dbReference>
<dbReference type="RefSeq" id="WP_057864040.1">
    <property type="nucleotide sequence ID" value="NZ_AZEY01000023.1"/>
</dbReference>
<dbReference type="PANTHER" id="PTHR43553:SF26">
    <property type="entry name" value="ABC TRANSPORTER ATP-BINDING PROTEIN BC_2655-RELATED"/>
    <property type="match status" value="1"/>
</dbReference>
<dbReference type="GO" id="GO:0043190">
    <property type="term" value="C:ATP-binding cassette (ABC) transporter complex"/>
    <property type="evidence" value="ECO:0007669"/>
    <property type="project" value="TreeGrafter"/>
</dbReference>
<evidence type="ECO:0000313" key="13">
    <source>
        <dbReference type="Proteomes" id="UP000052013"/>
    </source>
</evidence>
<dbReference type="CDD" id="cd03225">
    <property type="entry name" value="ABC_cobalt_CbiO_domain1"/>
    <property type="match status" value="2"/>
</dbReference>
<dbReference type="Proteomes" id="UP000052013">
    <property type="component" value="Unassembled WGS sequence"/>
</dbReference>
<dbReference type="STRING" id="1423739.FC85_GL002426"/>
<sequence length="566" mass="63145">MSQSQPIISFKDFSFKYKTQQEATLKHLDLDLFPGEKVLILGPSGSGKTTLVKCINGLIPNQDKGMISGKCVINGKEINHTSIFQRGNDVGTVLQDSDAQFVGLSVGEDIAFYLENKNVPLHDMQAKVTKAAEVVGLDSFLSSLPFDLSGGQKQRTSIAGILHGNAPILLFDEPLAALNPSMSESIVDLIDRLNHQEHKTVVIVEHRFEEVLHKEIDKIVLLNEGQIVKIGKPDDFLKDDILEKYGIRNPLYLDALRKVSGNLKQDHDLWNVDLINPSDYQSDFQKFLNNRSSQPDKLTQKDAKGIIDVADLRYSYDGQHQVINMVHLHIKRGEKISIIGKNGSGKSTFAKLLTGILRPTTGDILELGKSIKHQTIQQIGQQMAYIMQDPNKMIVKDTVEDEVGLALQLRGISGRELGDRVAEALNVTDLYAMRHWPVNALSYGQKKRLTVASLLVLNPACLIMDEPTAGQDFEHYQRMMAFVDHVIQQKQMTLIVITHDMQLALEHTNRAIVIDQGAVIADDDPFKVLNDKWIVRQAGLRQTSIYRLAERIGVNGENLARASINV</sequence>
<dbReference type="GO" id="GO:0042626">
    <property type="term" value="F:ATPase-coupled transmembrane transporter activity"/>
    <property type="evidence" value="ECO:0007669"/>
    <property type="project" value="TreeGrafter"/>
</dbReference>
<dbReference type="PROSITE" id="PS00211">
    <property type="entry name" value="ABC_TRANSPORTER_1"/>
    <property type="match status" value="1"/>
</dbReference>
<dbReference type="GO" id="GO:0016887">
    <property type="term" value="F:ATP hydrolysis activity"/>
    <property type="evidence" value="ECO:0007669"/>
    <property type="project" value="InterPro"/>
</dbReference>
<keyword evidence="8" id="KW-1278">Translocase</keyword>
<feature type="domain" description="ABC transporter" evidence="11">
    <location>
        <begin position="307"/>
        <end position="541"/>
    </location>
</feature>
<keyword evidence="7 12" id="KW-0067">ATP-binding</keyword>
<comment type="similarity">
    <text evidence="2">Belongs to the ABC transporter superfamily.</text>
</comment>
<dbReference type="FunFam" id="3.40.50.300:FF:000224">
    <property type="entry name" value="Energy-coupling factor transporter ATP-binding protein EcfA"/>
    <property type="match status" value="1"/>
</dbReference>
<dbReference type="PANTHER" id="PTHR43553">
    <property type="entry name" value="HEAVY METAL TRANSPORTER"/>
    <property type="match status" value="1"/>
</dbReference>